<dbReference type="AlphaFoldDB" id="A0A8C2S3U3"/>
<organism evidence="2">
    <name type="scientific">Capra hircus</name>
    <name type="common">Goat</name>
    <dbReference type="NCBI Taxonomy" id="9925"/>
    <lineage>
        <taxon>Eukaryota</taxon>
        <taxon>Metazoa</taxon>
        <taxon>Chordata</taxon>
        <taxon>Craniata</taxon>
        <taxon>Vertebrata</taxon>
        <taxon>Euteleostomi</taxon>
        <taxon>Mammalia</taxon>
        <taxon>Eutheria</taxon>
        <taxon>Laurasiatheria</taxon>
        <taxon>Artiodactyla</taxon>
        <taxon>Ruminantia</taxon>
        <taxon>Pecora</taxon>
        <taxon>Bovidae</taxon>
        <taxon>Caprinae</taxon>
        <taxon>Capra</taxon>
    </lineage>
</organism>
<evidence type="ECO:0008006" key="3">
    <source>
        <dbReference type="Google" id="ProtNLM"/>
    </source>
</evidence>
<proteinExistence type="predicted"/>
<feature type="compositionally biased region" description="Polar residues" evidence="1">
    <location>
        <begin position="60"/>
        <end position="75"/>
    </location>
</feature>
<dbReference type="PANTHER" id="PTHR21356:SF1">
    <property type="entry name" value="ARMADILLO REPEAT-CONTAINING PROTEIN 2"/>
    <property type="match status" value="1"/>
</dbReference>
<dbReference type="Ensembl" id="ENSCHIT00010053499.1">
    <property type="protein sequence ID" value="ENSCHIP00010038188.1"/>
    <property type="gene ID" value="ENSCHIG00010028092.1"/>
</dbReference>
<reference evidence="2" key="2">
    <citation type="submission" date="2025-08" db="UniProtKB">
        <authorList>
            <consortium name="Ensembl"/>
        </authorList>
    </citation>
    <scope>IDENTIFICATION</scope>
</reference>
<dbReference type="PANTHER" id="PTHR21356">
    <property type="entry name" value="ARMADILLO REPEAT CONTAINING 2"/>
    <property type="match status" value="1"/>
</dbReference>
<dbReference type="InterPro" id="IPR038905">
    <property type="entry name" value="ARMC2"/>
</dbReference>
<feature type="region of interest" description="Disordered" evidence="1">
    <location>
        <begin position="1"/>
        <end position="75"/>
    </location>
</feature>
<reference evidence="2" key="1">
    <citation type="submission" date="2019-03" db="EMBL/GenBank/DDBJ databases">
        <title>Genome sequencing and reference-guided assembly of Black Bengal Goat (Capra hircus).</title>
        <authorList>
            <person name="Siddiki A.Z."/>
            <person name="Baten A."/>
            <person name="Billah M."/>
            <person name="Alam M.A.U."/>
            <person name="Shawrob K.S.M."/>
            <person name="Saha S."/>
            <person name="Chowdhury M."/>
            <person name="Rahman A.H."/>
            <person name="Stear M."/>
            <person name="Miah G."/>
            <person name="Das G.B."/>
            <person name="Hossain M.M."/>
            <person name="Kumkum M."/>
            <person name="Islam M.S."/>
            <person name="Mollah A.M."/>
            <person name="Ahsan A."/>
            <person name="Tusar F."/>
            <person name="Khan M.K.I."/>
        </authorList>
    </citation>
    <scope>NUCLEOTIDE SEQUENCE [LARGE SCALE GENOMIC DNA]</scope>
</reference>
<accession>A0A8C2S3U3</accession>
<sequence>MLSPNDKKLEKLDPFYRPSLSKQKTSAEIISEARNALRTVRTQRPFTPREDQRKLFGPASSRTPENRPPSSFSVHASSFEFSDSRPISGTRLSPLEFKPKAPASPDTVEDFCLSFPKPPVDPAKIRRISSARARLFRAASQGALLPARTLLPTQSKRVVSEETVMTRDSVVKINGIYLTESKATGNLKSHPLQLTYDGDVSKITEQEMFKGATSLPFHLRSGGSVFFSLNFQVRATVSFTSLFSLLCR</sequence>
<dbReference type="GO" id="GO:0007288">
    <property type="term" value="P:sperm axoneme assembly"/>
    <property type="evidence" value="ECO:0007669"/>
    <property type="project" value="TreeGrafter"/>
</dbReference>
<protein>
    <recommendedName>
        <fullName evidence="3">Armadillo repeat containing 2</fullName>
    </recommendedName>
</protein>
<name>A0A8C2S3U3_CAPHI</name>
<feature type="compositionally biased region" description="Basic and acidic residues" evidence="1">
    <location>
        <begin position="1"/>
        <end position="14"/>
    </location>
</feature>
<evidence type="ECO:0000313" key="2">
    <source>
        <dbReference type="Ensembl" id="ENSCHIP00010038188.1"/>
    </source>
</evidence>
<evidence type="ECO:0000256" key="1">
    <source>
        <dbReference type="SAM" id="MobiDB-lite"/>
    </source>
</evidence>